<reference evidence="7" key="1">
    <citation type="submission" date="2021-11" db="EMBL/GenBank/DDBJ databases">
        <title>Streptomyces corallinus and Kineosporia corallina sp. nov., two new coral-derived marine actinobacteria.</title>
        <authorList>
            <person name="Buangrab K."/>
            <person name="Sutthacheep M."/>
            <person name="Yeemin T."/>
            <person name="Harunari E."/>
            <person name="Igarashi Y."/>
            <person name="Sripreechasak P."/>
            <person name="Kanchanasin P."/>
            <person name="Tanasupawat S."/>
            <person name="Phongsopitanun W."/>
        </authorList>
    </citation>
    <scope>NUCLEOTIDE SEQUENCE</scope>
    <source>
        <strain evidence="7">JCM 31032</strain>
    </source>
</reference>
<comment type="subcellular location">
    <subcellularLocation>
        <location evidence="1">Endomembrane system</location>
        <topology evidence="1">Multi-pass membrane protein</topology>
    </subcellularLocation>
</comment>
<dbReference type="EMBL" id="JAJOMB010000007">
    <property type="protein sequence ID" value="MCD5312175.1"/>
    <property type="molecule type" value="Genomic_DNA"/>
</dbReference>
<dbReference type="Proteomes" id="UP001138997">
    <property type="component" value="Unassembled WGS sequence"/>
</dbReference>
<evidence type="ECO:0000256" key="4">
    <source>
        <dbReference type="ARBA" id="ARBA00023136"/>
    </source>
</evidence>
<evidence type="ECO:0000256" key="2">
    <source>
        <dbReference type="ARBA" id="ARBA00022692"/>
    </source>
</evidence>
<dbReference type="RefSeq" id="WP_231442121.1">
    <property type="nucleotide sequence ID" value="NZ_JAJOMB010000007.1"/>
</dbReference>
<keyword evidence="4 5" id="KW-0472">Membrane</keyword>
<accession>A0A9X1SUW7</accession>
<dbReference type="AlphaFoldDB" id="A0A9X1SUW7"/>
<dbReference type="Pfam" id="PF02656">
    <property type="entry name" value="DUF202"/>
    <property type="match status" value="1"/>
</dbReference>
<evidence type="ECO:0000256" key="5">
    <source>
        <dbReference type="SAM" id="Phobius"/>
    </source>
</evidence>
<organism evidence="7 8">
    <name type="scientific">Kineosporia babensis</name>
    <dbReference type="NCBI Taxonomy" id="499548"/>
    <lineage>
        <taxon>Bacteria</taxon>
        <taxon>Bacillati</taxon>
        <taxon>Actinomycetota</taxon>
        <taxon>Actinomycetes</taxon>
        <taxon>Kineosporiales</taxon>
        <taxon>Kineosporiaceae</taxon>
        <taxon>Kineosporia</taxon>
    </lineage>
</organism>
<feature type="transmembrane region" description="Helical" evidence="5">
    <location>
        <begin position="84"/>
        <end position="104"/>
    </location>
</feature>
<feature type="domain" description="DUF202" evidence="6">
    <location>
        <begin position="6"/>
        <end position="70"/>
    </location>
</feature>
<evidence type="ECO:0000256" key="3">
    <source>
        <dbReference type="ARBA" id="ARBA00022989"/>
    </source>
</evidence>
<evidence type="ECO:0000313" key="7">
    <source>
        <dbReference type="EMBL" id="MCD5312175.1"/>
    </source>
</evidence>
<feature type="transmembrane region" description="Helical" evidence="5">
    <location>
        <begin position="15"/>
        <end position="33"/>
    </location>
</feature>
<evidence type="ECO:0000313" key="8">
    <source>
        <dbReference type="Proteomes" id="UP001138997"/>
    </source>
</evidence>
<gene>
    <name evidence="7" type="ORF">LR394_14795</name>
</gene>
<evidence type="ECO:0000256" key="1">
    <source>
        <dbReference type="ARBA" id="ARBA00004127"/>
    </source>
</evidence>
<sequence length="105" mass="11184">MARSDDPGLQVERTTLAWIRTALAFAVVSLLLIRTGRPETIVVAILLAMAGVITAAGLGLVQRARHRGRVTDFNQADPVHGPRAVLVGTLLTIVLALGALYCVWS</sequence>
<evidence type="ECO:0000259" key="6">
    <source>
        <dbReference type="Pfam" id="PF02656"/>
    </source>
</evidence>
<keyword evidence="8" id="KW-1185">Reference proteome</keyword>
<dbReference type="GO" id="GO:0012505">
    <property type="term" value="C:endomembrane system"/>
    <property type="evidence" value="ECO:0007669"/>
    <property type="project" value="UniProtKB-SubCell"/>
</dbReference>
<feature type="transmembrane region" description="Helical" evidence="5">
    <location>
        <begin position="40"/>
        <end position="64"/>
    </location>
</feature>
<keyword evidence="2 5" id="KW-0812">Transmembrane</keyword>
<name>A0A9X1SUW7_9ACTN</name>
<keyword evidence="3 5" id="KW-1133">Transmembrane helix</keyword>
<dbReference type="InterPro" id="IPR003807">
    <property type="entry name" value="DUF202"/>
</dbReference>
<comment type="caution">
    <text evidence="7">The sequence shown here is derived from an EMBL/GenBank/DDBJ whole genome shotgun (WGS) entry which is preliminary data.</text>
</comment>
<protein>
    <submittedName>
        <fullName evidence="7">DUF202 domain-containing protein</fullName>
    </submittedName>
</protein>
<proteinExistence type="predicted"/>